<dbReference type="Proteomes" id="UP001162834">
    <property type="component" value="Chromosome"/>
</dbReference>
<name>A0A9E7C058_9ACTN</name>
<evidence type="ECO:0000313" key="4">
    <source>
        <dbReference type="EMBL" id="UGS36031.1"/>
    </source>
</evidence>
<dbReference type="KEGG" id="sbae:DSM104329_02428"/>
<keyword evidence="5" id="KW-1185">Reference proteome</keyword>
<dbReference type="PRINTS" id="PR00455">
    <property type="entry name" value="HTHTETR"/>
</dbReference>
<evidence type="ECO:0000256" key="1">
    <source>
        <dbReference type="ARBA" id="ARBA00023125"/>
    </source>
</evidence>
<dbReference type="SUPFAM" id="SSF48498">
    <property type="entry name" value="Tetracyclin repressor-like, C-terminal domain"/>
    <property type="match status" value="1"/>
</dbReference>
<dbReference type="PANTHER" id="PTHR30055:SF231">
    <property type="entry name" value="TRANSCRIPTIONAL REGULATORY PROTEIN (PROBABLY DEOR-FAMILY)-RELATED"/>
    <property type="match status" value="1"/>
</dbReference>
<dbReference type="AlphaFoldDB" id="A0A9E7C058"/>
<dbReference type="InterPro" id="IPR041583">
    <property type="entry name" value="TetR_C_31"/>
</dbReference>
<feature type="domain" description="HTH tetR-type" evidence="3">
    <location>
        <begin position="12"/>
        <end position="72"/>
    </location>
</feature>
<protein>
    <submittedName>
        <fullName evidence="4">HTH-type transcriptional regulator BetI</fullName>
    </submittedName>
</protein>
<feature type="DNA-binding region" description="H-T-H motif" evidence="2">
    <location>
        <begin position="35"/>
        <end position="54"/>
    </location>
</feature>
<proteinExistence type="predicted"/>
<accession>A0A9E7C058</accession>
<dbReference type="InterPro" id="IPR009057">
    <property type="entry name" value="Homeodomain-like_sf"/>
</dbReference>
<evidence type="ECO:0000313" key="5">
    <source>
        <dbReference type="Proteomes" id="UP001162834"/>
    </source>
</evidence>
<dbReference type="Gene3D" id="1.10.357.10">
    <property type="entry name" value="Tetracycline Repressor, domain 2"/>
    <property type="match status" value="1"/>
</dbReference>
<dbReference type="GO" id="GO:0003700">
    <property type="term" value="F:DNA-binding transcription factor activity"/>
    <property type="evidence" value="ECO:0007669"/>
    <property type="project" value="TreeGrafter"/>
</dbReference>
<sequence>MTTAGATRPSYGEGRQALLDAAIRVVAASGLRGLTIRAVGAEAGVTHGLVRHHFGSREALIEETLKYSAQVSIAASSLDPEDGDIDGLAANLPAMAEQQGELQAFQFELLLEARRRPELLPHVRAIYDEYLEATADGLRRAGVDHDADLALLVMAALDGLVLQQVVFGQPERTERVIGRLHDVLRAVGGGGGRRPG</sequence>
<dbReference type="InterPro" id="IPR036271">
    <property type="entry name" value="Tet_transcr_reg_TetR-rel_C_sf"/>
</dbReference>
<evidence type="ECO:0000256" key="2">
    <source>
        <dbReference type="PROSITE-ProRule" id="PRU00335"/>
    </source>
</evidence>
<dbReference type="Pfam" id="PF00440">
    <property type="entry name" value="TetR_N"/>
    <property type="match status" value="1"/>
</dbReference>
<evidence type="ECO:0000259" key="3">
    <source>
        <dbReference type="PROSITE" id="PS50977"/>
    </source>
</evidence>
<keyword evidence="1 2" id="KW-0238">DNA-binding</keyword>
<dbReference type="InterPro" id="IPR001647">
    <property type="entry name" value="HTH_TetR"/>
</dbReference>
<dbReference type="GO" id="GO:0000976">
    <property type="term" value="F:transcription cis-regulatory region binding"/>
    <property type="evidence" value="ECO:0007669"/>
    <property type="project" value="TreeGrafter"/>
</dbReference>
<dbReference type="SUPFAM" id="SSF46689">
    <property type="entry name" value="Homeodomain-like"/>
    <property type="match status" value="1"/>
</dbReference>
<reference evidence="4" key="1">
    <citation type="journal article" date="2022" name="Int. J. Syst. Evol. Microbiol.">
        <title>Pseudomonas aegrilactucae sp. nov. and Pseudomonas morbosilactucae sp. nov., pathogens causing bacterial rot of lettuce in Japan.</title>
        <authorList>
            <person name="Sawada H."/>
            <person name="Fujikawa T."/>
            <person name="Satou M."/>
        </authorList>
    </citation>
    <scope>NUCLEOTIDE SEQUENCE</scope>
    <source>
        <strain evidence="4">0166_1</strain>
    </source>
</reference>
<dbReference type="PROSITE" id="PS50977">
    <property type="entry name" value="HTH_TETR_2"/>
    <property type="match status" value="1"/>
</dbReference>
<gene>
    <name evidence="4" type="primary">betI_3</name>
    <name evidence="4" type="ORF">DSM104329_02428</name>
</gene>
<dbReference type="InterPro" id="IPR050109">
    <property type="entry name" value="HTH-type_TetR-like_transc_reg"/>
</dbReference>
<dbReference type="EMBL" id="CP087164">
    <property type="protein sequence ID" value="UGS36031.1"/>
    <property type="molecule type" value="Genomic_DNA"/>
</dbReference>
<dbReference type="Pfam" id="PF17940">
    <property type="entry name" value="TetR_C_31"/>
    <property type="match status" value="1"/>
</dbReference>
<dbReference type="PANTHER" id="PTHR30055">
    <property type="entry name" value="HTH-TYPE TRANSCRIPTIONAL REGULATOR RUTR"/>
    <property type="match status" value="1"/>
</dbReference>
<dbReference type="RefSeq" id="WP_259315711.1">
    <property type="nucleotide sequence ID" value="NZ_CP087164.1"/>
</dbReference>
<organism evidence="4 5">
    <name type="scientific">Capillimicrobium parvum</name>
    <dbReference type="NCBI Taxonomy" id="2884022"/>
    <lineage>
        <taxon>Bacteria</taxon>
        <taxon>Bacillati</taxon>
        <taxon>Actinomycetota</taxon>
        <taxon>Thermoleophilia</taxon>
        <taxon>Solirubrobacterales</taxon>
        <taxon>Capillimicrobiaceae</taxon>
        <taxon>Capillimicrobium</taxon>
    </lineage>
</organism>